<protein>
    <submittedName>
        <fullName evidence="1">Uncharacterized protein</fullName>
    </submittedName>
</protein>
<organism evidence="1 2">
    <name type="scientific">Geodermatophilus dictyosporus</name>
    <dbReference type="NCBI Taxonomy" id="1523247"/>
    <lineage>
        <taxon>Bacteria</taxon>
        <taxon>Bacillati</taxon>
        <taxon>Actinomycetota</taxon>
        <taxon>Actinomycetes</taxon>
        <taxon>Geodermatophilales</taxon>
        <taxon>Geodermatophilaceae</taxon>
        <taxon>Geodermatophilus</taxon>
    </lineage>
</organism>
<evidence type="ECO:0000313" key="1">
    <source>
        <dbReference type="EMBL" id="SFP58012.1"/>
    </source>
</evidence>
<gene>
    <name evidence="1" type="ORF">SAMN05660464_3548</name>
</gene>
<evidence type="ECO:0000313" key="2">
    <source>
        <dbReference type="Proteomes" id="UP000198857"/>
    </source>
</evidence>
<dbReference type="Proteomes" id="UP000198857">
    <property type="component" value="Unassembled WGS sequence"/>
</dbReference>
<dbReference type="EMBL" id="FOWQ01000006">
    <property type="protein sequence ID" value="SFP58012.1"/>
    <property type="molecule type" value="Genomic_DNA"/>
</dbReference>
<dbReference type="OrthoDB" id="4559189at2"/>
<name>A0A1I5RHN5_9ACTN</name>
<keyword evidence="2" id="KW-1185">Reference proteome</keyword>
<dbReference type="AlphaFoldDB" id="A0A1I5RHN5"/>
<proteinExistence type="predicted"/>
<dbReference type="RefSeq" id="WP_091112023.1">
    <property type="nucleotide sequence ID" value="NZ_FOWQ01000006.1"/>
</dbReference>
<sequence>MTLTDDIAHDTAVELAVARLVDEFRPRVRPQVVGTVVRSCRRDLSGVPATALPELVERLARTRLETVA</sequence>
<dbReference type="STRING" id="1523247.SAMN05660464_3548"/>
<dbReference type="Gene3D" id="1.10.8.1060">
    <property type="entry name" value="Corynebacterium glutamicum thioredoxin-dependent arsenate reductase, N-terminal domain"/>
    <property type="match status" value="1"/>
</dbReference>
<accession>A0A1I5RHN5</accession>
<reference evidence="2" key="1">
    <citation type="submission" date="2016-10" db="EMBL/GenBank/DDBJ databases">
        <authorList>
            <person name="Varghese N."/>
            <person name="Submissions S."/>
        </authorList>
    </citation>
    <scope>NUCLEOTIDE SEQUENCE [LARGE SCALE GENOMIC DNA]</scope>
    <source>
        <strain evidence="2">DSM 44208</strain>
    </source>
</reference>